<dbReference type="FunFam" id="2.60.260.20:FF:000002">
    <property type="entry name" value="Dnaj homolog subfamily b member"/>
    <property type="match status" value="1"/>
</dbReference>
<gene>
    <name evidence="3" type="ORF">MONBRDRAFT_38336</name>
</gene>
<dbReference type="GO" id="GO:0005829">
    <property type="term" value="C:cytosol"/>
    <property type="evidence" value="ECO:0000318"/>
    <property type="project" value="GO_Central"/>
</dbReference>
<sequence>MKSDYYDVLGLKQSASVNQIQDAYRRLALEYHPDRNPSGDAPSKFQQVAEAYVVLSSAKLRAVFDNFGEEGLRDGAPQGYEGFTEPYVFHGDADAVFREFFGTDNPYQDMFAPNDEFGFGPKPSLAQQLHRKQDPAIEQPLYLTMEEVYRGCVKKMRISRTVLNDDGHTTLTKEKILTVKVKPGWREGTKITFPKEGDQGPNNIPADVVFVIKYLDHPRFKRRGNDLVHTTHITLVEALCGCIVELLTLDGRKLSIPINDVIKPGFQKVVAGEGMPITKLPGQRGNLVLEFHTEFPRNLSDDRKALIRQALGPSATSEAK</sequence>
<dbReference type="Gene3D" id="2.60.260.20">
    <property type="entry name" value="Urease metallochaperone UreE, N-terminal domain"/>
    <property type="match status" value="2"/>
</dbReference>
<evidence type="ECO:0000313" key="3">
    <source>
        <dbReference type="EMBL" id="EDQ86720.1"/>
    </source>
</evidence>
<dbReference type="CDD" id="cd10747">
    <property type="entry name" value="DnaJ_C"/>
    <property type="match status" value="1"/>
</dbReference>
<dbReference type="STRING" id="81824.A9V732"/>
<evidence type="ECO:0000313" key="4">
    <source>
        <dbReference type="Proteomes" id="UP000001357"/>
    </source>
</evidence>
<proteinExistence type="predicted"/>
<dbReference type="Proteomes" id="UP000001357">
    <property type="component" value="Unassembled WGS sequence"/>
</dbReference>
<accession>A9V732</accession>
<protein>
    <recommendedName>
        <fullName evidence="2">J domain-containing protein</fullName>
    </recommendedName>
</protein>
<dbReference type="OMA" id="QKNGNVK"/>
<dbReference type="Gene3D" id="1.10.287.110">
    <property type="entry name" value="DnaJ domain"/>
    <property type="match status" value="1"/>
</dbReference>
<dbReference type="InterPro" id="IPR036869">
    <property type="entry name" value="J_dom_sf"/>
</dbReference>
<dbReference type="FunFam" id="1.10.287.110:FF:000106">
    <property type="entry name" value="Putative heat shock protein-like protein"/>
    <property type="match status" value="1"/>
</dbReference>
<dbReference type="PANTHER" id="PTHR24078">
    <property type="entry name" value="DNAJ HOMOLOG SUBFAMILY C MEMBER"/>
    <property type="match status" value="1"/>
</dbReference>
<dbReference type="InterPro" id="IPR001623">
    <property type="entry name" value="DnaJ_domain"/>
</dbReference>
<dbReference type="PROSITE" id="PS50076">
    <property type="entry name" value="DNAJ_2"/>
    <property type="match status" value="1"/>
</dbReference>
<dbReference type="PRINTS" id="PR00625">
    <property type="entry name" value="JDOMAIN"/>
</dbReference>
<dbReference type="PANTHER" id="PTHR24078:SF519">
    <property type="entry name" value="DNAJ HOMOLOG SUBFAMILY B MEMBER 13"/>
    <property type="match status" value="1"/>
</dbReference>
<organism evidence="3 4">
    <name type="scientific">Monosiga brevicollis</name>
    <name type="common">Choanoflagellate</name>
    <dbReference type="NCBI Taxonomy" id="81824"/>
    <lineage>
        <taxon>Eukaryota</taxon>
        <taxon>Choanoflagellata</taxon>
        <taxon>Craspedida</taxon>
        <taxon>Salpingoecidae</taxon>
        <taxon>Monosiga</taxon>
    </lineage>
</organism>
<dbReference type="InParanoid" id="A9V732"/>
<dbReference type="Pfam" id="PF00226">
    <property type="entry name" value="DnaJ"/>
    <property type="match status" value="1"/>
</dbReference>
<dbReference type="Pfam" id="PF01556">
    <property type="entry name" value="DnaJ_C"/>
    <property type="match status" value="1"/>
</dbReference>
<dbReference type="SMART" id="SM00271">
    <property type="entry name" value="DnaJ"/>
    <property type="match status" value="1"/>
</dbReference>
<dbReference type="FunCoup" id="A9V732">
    <property type="interactions" value="1718"/>
</dbReference>
<dbReference type="CDD" id="cd06257">
    <property type="entry name" value="DnaJ"/>
    <property type="match status" value="1"/>
</dbReference>
<dbReference type="EMBL" id="CH991564">
    <property type="protein sequence ID" value="EDQ86720.1"/>
    <property type="molecule type" value="Genomic_DNA"/>
</dbReference>
<reference evidence="3 4" key="1">
    <citation type="journal article" date="2008" name="Nature">
        <title>The genome of the choanoflagellate Monosiga brevicollis and the origin of metazoans.</title>
        <authorList>
            <consortium name="JGI Sequencing"/>
            <person name="King N."/>
            <person name="Westbrook M.J."/>
            <person name="Young S.L."/>
            <person name="Kuo A."/>
            <person name="Abedin M."/>
            <person name="Chapman J."/>
            <person name="Fairclough S."/>
            <person name="Hellsten U."/>
            <person name="Isogai Y."/>
            <person name="Letunic I."/>
            <person name="Marr M."/>
            <person name="Pincus D."/>
            <person name="Putnam N."/>
            <person name="Rokas A."/>
            <person name="Wright K.J."/>
            <person name="Zuzow R."/>
            <person name="Dirks W."/>
            <person name="Good M."/>
            <person name="Goodstein D."/>
            <person name="Lemons D."/>
            <person name="Li W."/>
            <person name="Lyons J.B."/>
            <person name="Morris A."/>
            <person name="Nichols S."/>
            <person name="Richter D.J."/>
            <person name="Salamov A."/>
            <person name="Bork P."/>
            <person name="Lim W.A."/>
            <person name="Manning G."/>
            <person name="Miller W.T."/>
            <person name="McGinnis W."/>
            <person name="Shapiro H."/>
            <person name="Tjian R."/>
            <person name="Grigoriev I.V."/>
            <person name="Rokhsar D."/>
        </authorList>
    </citation>
    <scope>NUCLEOTIDE SEQUENCE [LARGE SCALE GENOMIC DNA]</scope>
    <source>
        <strain evidence="4">MX1 / ATCC 50154</strain>
    </source>
</reference>
<dbReference type="KEGG" id="mbr:MONBRDRAFT_38336"/>
<dbReference type="InterPro" id="IPR008971">
    <property type="entry name" value="HSP40/DnaJ_pept-bd"/>
</dbReference>
<dbReference type="InterPro" id="IPR051339">
    <property type="entry name" value="DnaJ_subfamily_B"/>
</dbReference>
<feature type="domain" description="J" evidence="2">
    <location>
        <begin position="4"/>
        <end position="68"/>
    </location>
</feature>
<dbReference type="SUPFAM" id="SSF46565">
    <property type="entry name" value="Chaperone J-domain"/>
    <property type="match status" value="1"/>
</dbReference>
<dbReference type="InterPro" id="IPR002939">
    <property type="entry name" value="DnaJ_C"/>
</dbReference>
<dbReference type="GO" id="GO:0051082">
    <property type="term" value="F:unfolded protein binding"/>
    <property type="evidence" value="ECO:0000318"/>
    <property type="project" value="GO_Central"/>
</dbReference>
<dbReference type="eggNOG" id="KOG0714">
    <property type="taxonomic scope" value="Eukaryota"/>
</dbReference>
<dbReference type="GeneID" id="5893786"/>
<keyword evidence="4" id="KW-1185">Reference proteome</keyword>
<name>A9V732_MONBE</name>
<dbReference type="SUPFAM" id="SSF49493">
    <property type="entry name" value="HSP40/DnaJ peptide-binding domain"/>
    <property type="match status" value="2"/>
</dbReference>
<keyword evidence="1" id="KW-0143">Chaperone</keyword>
<dbReference type="GO" id="GO:0006457">
    <property type="term" value="P:protein folding"/>
    <property type="evidence" value="ECO:0007669"/>
    <property type="project" value="InterPro"/>
</dbReference>
<dbReference type="FunFam" id="2.60.260.20:FF:000006">
    <property type="entry name" value="DnaJ subfamily B member 13"/>
    <property type="match status" value="1"/>
</dbReference>
<dbReference type="GO" id="GO:0051087">
    <property type="term" value="F:protein-folding chaperone binding"/>
    <property type="evidence" value="ECO:0000318"/>
    <property type="project" value="GO_Central"/>
</dbReference>
<evidence type="ECO:0000259" key="2">
    <source>
        <dbReference type="PROSITE" id="PS50076"/>
    </source>
</evidence>
<dbReference type="AlphaFoldDB" id="A9V732"/>
<dbReference type="RefSeq" id="XP_001748556.1">
    <property type="nucleotide sequence ID" value="XM_001748504.1"/>
</dbReference>
<evidence type="ECO:0000256" key="1">
    <source>
        <dbReference type="ARBA" id="ARBA00023186"/>
    </source>
</evidence>